<keyword evidence="1" id="KW-0677">Repeat</keyword>
<reference evidence="4 5" key="1">
    <citation type="submission" date="2020-06" db="EMBL/GenBank/DDBJ databases">
        <authorList>
            <person name="Li R."/>
            <person name="Bekaert M."/>
        </authorList>
    </citation>
    <scope>NUCLEOTIDE SEQUENCE [LARGE SCALE GENOMIC DNA]</scope>
    <source>
        <strain evidence="5">wild</strain>
    </source>
</reference>
<dbReference type="CDD" id="cd00063">
    <property type="entry name" value="FN3"/>
    <property type="match status" value="4"/>
</dbReference>
<gene>
    <name evidence="4" type="ORF">MCOR_14191</name>
</gene>
<feature type="compositionally biased region" description="Low complexity" evidence="2">
    <location>
        <begin position="12"/>
        <end position="54"/>
    </location>
</feature>
<dbReference type="PANTHER" id="PTHR46708:SF2">
    <property type="entry name" value="FIBRONECTIN TYPE-III DOMAIN-CONTAINING PROTEIN"/>
    <property type="match status" value="1"/>
</dbReference>
<feature type="domain" description="Fibronectin type-III" evidence="3">
    <location>
        <begin position="105"/>
        <end position="194"/>
    </location>
</feature>
<dbReference type="OrthoDB" id="6272991at2759"/>
<dbReference type="InterPro" id="IPR013783">
    <property type="entry name" value="Ig-like_fold"/>
</dbReference>
<evidence type="ECO:0000313" key="5">
    <source>
        <dbReference type="Proteomes" id="UP000507470"/>
    </source>
</evidence>
<evidence type="ECO:0000259" key="3">
    <source>
        <dbReference type="PROSITE" id="PS50853"/>
    </source>
</evidence>
<sequence>MTTPTIGIDPSTMTTTQPNTTTTQPTTTTTTQPTTTTTTPQPTTITTTEPKTTPVPIEIGGNCSSSESCEASNPNTECNINGYCQCKADDFFPFNGTCVEFTSLIPHSFSLNPTETTITVAWVGPTGLSSEYKVEYNVTVKGNNFDQTNTTTEQKITVSGLTAGQIYIVYVFTVLNDSIPSETVDKSIVTIPNPPDCPLYRNDYNAPNITITWNKPDGEVEGYTVQFDSGTPFNMTSAKAEIGNLDPGKNYTLTLKTYANNRISVNGTCVIRTESEVPDPPNNVTKIDTEGQDNFNISITKTDEPRGDIVGYRIDIYGKNYMDESFDYRRSVIIPDTLDNIYQVTGLQAGTFYYIQVYTINDKFNSSISFNFTGLRTAEDVPESIFSFNRISSKDSFEVMFQRPNIPNGDITGYKILVTGGRPVICKEYHLQNVNISANKNCTEVLVSQIELNQKNMELNVTDLLPSVTFTVNILAYTAEGPGIPFTTTVMTNVTAPYRPGTVYATRSGQSILVTWKQPLLKTGPTSYHVTALDLIEPGRPVLSYCTTNKFDDTNCTGGNLEEFWKYKFQVTAKVFEWKNTSDYSNIITTVPGSKCIFIFFL</sequence>
<dbReference type="Proteomes" id="UP000507470">
    <property type="component" value="Unassembled WGS sequence"/>
</dbReference>
<protein>
    <submittedName>
        <fullName evidence="4">PTPRQ</fullName>
        <ecNumber evidence="4">3.1.3.48</ecNumber>
    </submittedName>
</protein>
<dbReference type="InterPro" id="IPR003961">
    <property type="entry name" value="FN3_dom"/>
</dbReference>
<keyword evidence="4" id="KW-0378">Hydrolase</keyword>
<evidence type="ECO:0000256" key="2">
    <source>
        <dbReference type="SAM" id="MobiDB-lite"/>
    </source>
</evidence>
<dbReference type="InterPro" id="IPR050991">
    <property type="entry name" value="ECM_Regulatory_Proteins"/>
</dbReference>
<dbReference type="EC" id="3.1.3.48" evidence="4"/>
<dbReference type="InterPro" id="IPR036116">
    <property type="entry name" value="FN3_sf"/>
</dbReference>
<keyword evidence="5" id="KW-1185">Reference proteome</keyword>
<feature type="domain" description="Fibronectin type-III" evidence="3">
    <location>
        <begin position="280"/>
        <end position="380"/>
    </location>
</feature>
<proteinExistence type="predicted"/>
<dbReference type="Gene3D" id="2.60.40.10">
    <property type="entry name" value="Immunoglobulins"/>
    <property type="match status" value="5"/>
</dbReference>
<dbReference type="EMBL" id="CACVKT020002431">
    <property type="protein sequence ID" value="CAC5377933.1"/>
    <property type="molecule type" value="Genomic_DNA"/>
</dbReference>
<accession>A0A6J8B360</accession>
<dbReference type="GO" id="GO:0004725">
    <property type="term" value="F:protein tyrosine phosphatase activity"/>
    <property type="evidence" value="ECO:0007669"/>
    <property type="project" value="UniProtKB-EC"/>
</dbReference>
<name>A0A6J8B360_MYTCO</name>
<dbReference type="SMART" id="SM00060">
    <property type="entry name" value="FN3"/>
    <property type="match status" value="5"/>
</dbReference>
<evidence type="ECO:0000256" key="1">
    <source>
        <dbReference type="ARBA" id="ARBA00022737"/>
    </source>
</evidence>
<dbReference type="Pfam" id="PF00041">
    <property type="entry name" value="fn3"/>
    <property type="match status" value="4"/>
</dbReference>
<organism evidence="4 5">
    <name type="scientific">Mytilus coruscus</name>
    <name type="common">Sea mussel</name>
    <dbReference type="NCBI Taxonomy" id="42192"/>
    <lineage>
        <taxon>Eukaryota</taxon>
        <taxon>Metazoa</taxon>
        <taxon>Spiralia</taxon>
        <taxon>Lophotrochozoa</taxon>
        <taxon>Mollusca</taxon>
        <taxon>Bivalvia</taxon>
        <taxon>Autobranchia</taxon>
        <taxon>Pteriomorphia</taxon>
        <taxon>Mytilida</taxon>
        <taxon>Mytiloidea</taxon>
        <taxon>Mytilidae</taxon>
        <taxon>Mytilinae</taxon>
        <taxon>Mytilus</taxon>
    </lineage>
</organism>
<dbReference type="PANTHER" id="PTHR46708">
    <property type="entry name" value="TENASCIN"/>
    <property type="match status" value="1"/>
</dbReference>
<evidence type="ECO:0000313" key="4">
    <source>
        <dbReference type="EMBL" id="CAC5377933.1"/>
    </source>
</evidence>
<dbReference type="SUPFAM" id="SSF49265">
    <property type="entry name" value="Fibronectin type III"/>
    <property type="match status" value="3"/>
</dbReference>
<dbReference type="AlphaFoldDB" id="A0A6J8B360"/>
<dbReference type="PROSITE" id="PS50853">
    <property type="entry name" value="FN3"/>
    <property type="match status" value="3"/>
</dbReference>
<feature type="domain" description="Fibronectin type-III" evidence="3">
    <location>
        <begin position="496"/>
        <end position="593"/>
    </location>
</feature>
<feature type="region of interest" description="Disordered" evidence="2">
    <location>
        <begin position="1"/>
        <end position="54"/>
    </location>
</feature>